<evidence type="ECO:0000256" key="9">
    <source>
        <dbReference type="SAM" id="Phobius"/>
    </source>
</evidence>
<dbReference type="PANTHER" id="PTHR43528:SF8">
    <property type="entry name" value="BLR0239 PROTEIN"/>
    <property type="match status" value="1"/>
</dbReference>
<feature type="region of interest" description="Disordered" evidence="8">
    <location>
        <begin position="1"/>
        <end position="26"/>
    </location>
</feature>
<reference evidence="11 12" key="1">
    <citation type="submission" date="2019-09" db="EMBL/GenBank/DDBJ databases">
        <title>Segnochrobactrum spirostomi gen. nov., sp. nov., isolated from the ciliate Spirostomum cf. yagiui and description of a novel family, Segnochrobactraceae fam. nov. within the order Rhizobiales of the class Alphaproteobacteria.</title>
        <authorList>
            <person name="Akter S."/>
            <person name="Shazib S.U.A."/>
            <person name="Shin M.K."/>
        </authorList>
    </citation>
    <scope>NUCLEOTIDE SEQUENCE [LARGE SCALE GENOMIC DNA]</scope>
    <source>
        <strain evidence="11 12">Sp-1</strain>
    </source>
</reference>
<keyword evidence="6 9" id="KW-1133">Transmembrane helix</keyword>
<feature type="transmembrane region" description="Helical" evidence="9">
    <location>
        <begin position="392"/>
        <end position="412"/>
    </location>
</feature>
<dbReference type="FunFam" id="1.20.1250.20:FF:000001">
    <property type="entry name" value="Dicarboxylate MFS transporter"/>
    <property type="match status" value="1"/>
</dbReference>
<keyword evidence="3" id="KW-1003">Cell membrane</keyword>
<feature type="transmembrane region" description="Helical" evidence="9">
    <location>
        <begin position="70"/>
        <end position="92"/>
    </location>
</feature>
<evidence type="ECO:0000256" key="4">
    <source>
        <dbReference type="ARBA" id="ARBA00022692"/>
    </source>
</evidence>
<dbReference type="PROSITE" id="PS00217">
    <property type="entry name" value="SUGAR_TRANSPORT_2"/>
    <property type="match status" value="1"/>
</dbReference>
<evidence type="ECO:0000313" key="11">
    <source>
        <dbReference type="EMBL" id="MQT13022.1"/>
    </source>
</evidence>
<dbReference type="AlphaFoldDB" id="A0A6A7Y5Q6"/>
<feature type="transmembrane region" description="Helical" evidence="9">
    <location>
        <begin position="325"/>
        <end position="346"/>
    </location>
</feature>
<dbReference type="Proteomes" id="UP000332515">
    <property type="component" value="Unassembled WGS sequence"/>
</dbReference>
<dbReference type="InterPro" id="IPR005829">
    <property type="entry name" value="Sugar_transporter_CS"/>
</dbReference>
<evidence type="ECO:0000256" key="7">
    <source>
        <dbReference type="ARBA" id="ARBA00023136"/>
    </source>
</evidence>
<keyword evidence="5" id="KW-0769">Symport</keyword>
<dbReference type="InterPro" id="IPR036259">
    <property type="entry name" value="MFS_trans_sf"/>
</dbReference>
<dbReference type="InterPro" id="IPR051084">
    <property type="entry name" value="H+-coupled_symporters"/>
</dbReference>
<keyword evidence="4 9" id="KW-0812">Transmembrane</keyword>
<evidence type="ECO:0000256" key="6">
    <source>
        <dbReference type="ARBA" id="ARBA00022989"/>
    </source>
</evidence>
<protein>
    <submittedName>
        <fullName evidence="11">MFS transporter</fullName>
    </submittedName>
</protein>
<gene>
    <name evidence="11" type="ORF">F0357_10245</name>
</gene>
<feature type="transmembrane region" description="Helical" evidence="9">
    <location>
        <begin position="131"/>
        <end position="159"/>
    </location>
</feature>
<dbReference type="GO" id="GO:0015293">
    <property type="term" value="F:symporter activity"/>
    <property type="evidence" value="ECO:0007669"/>
    <property type="project" value="UniProtKB-KW"/>
</dbReference>
<evidence type="ECO:0000256" key="3">
    <source>
        <dbReference type="ARBA" id="ARBA00022475"/>
    </source>
</evidence>
<feature type="transmembrane region" description="Helical" evidence="9">
    <location>
        <begin position="258"/>
        <end position="278"/>
    </location>
</feature>
<feature type="transmembrane region" description="Helical" evidence="9">
    <location>
        <begin position="298"/>
        <end position="318"/>
    </location>
</feature>
<dbReference type="InterPro" id="IPR005828">
    <property type="entry name" value="MFS_sugar_transport-like"/>
</dbReference>
<evidence type="ECO:0000256" key="5">
    <source>
        <dbReference type="ARBA" id="ARBA00022847"/>
    </source>
</evidence>
<keyword evidence="2" id="KW-0813">Transport</keyword>
<dbReference type="EMBL" id="VWNA01000001">
    <property type="protein sequence ID" value="MQT13022.1"/>
    <property type="molecule type" value="Genomic_DNA"/>
</dbReference>
<keyword evidence="12" id="KW-1185">Reference proteome</keyword>
<accession>A0A6A7Y5Q6</accession>
<feature type="transmembrane region" description="Helical" evidence="9">
    <location>
        <begin position="44"/>
        <end position="64"/>
    </location>
</feature>
<comment type="caution">
    <text evidence="11">The sequence shown here is derived from an EMBL/GenBank/DDBJ whole genome shotgun (WGS) entry which is preliminary data.</text>
</comment>
<feature type="transmembrane region" description="Helical" evidence="9">
    <location>
        <begin position="104"/>
        <end position="125"/>
    </location>
</feature>
<feature type="transmembrane region" description="Helical" evidence="9">
    <location>
        <begin position="171"/>
        <end position="192"/>
    </location>
</feature>
<evidence type="ECO:0000256" key="2">
    <source>
        <dbReference type="ARBA" id="ARBA00022448"/>
    </source>
</evidence>
<feature type="transmembrane region" description="Helical" evidence="9">
    <location>
        <begin position="424"/>
        <end position="444"/>
    </location>
</feature>
<feature type="domain" description="Major facilitator superfamily (MFS) profile" evidence="10">
    <location>
        <begin position="32"/>
        <end position="446"/>
    </location>
</feature>
<evidence type="ECO:0000313" key="12">
    <source>
        <dbReference type="Proteomes" id="UP000332515"/>
    </source>
</evidence>
<dbReference type="Gene3D" id="1.20.1250.20">
    <property type="entry name" value="MFS general substrate transporter like domains"/>
    <property type="match status" value="2"/>
</dbReference>
<dbReference type="InterPro" id="IPR020846">
    <property type="entry name" value="MFS_dom"/>
</dbReference>
<evidence type="ECO:0000256" key="1">
    <source>
        <dbReference type="ARBA" id="ARBA00004651"/>
    </source>
</evidence>
<evidence type="ECO:0000256" key="8">
    <source>
        <dbReference type="SAM" id="MobiDB-lite"/>
    </source>
</evidence>
<dbReference type="PANTHER" id="PTHR43528">
    <property type="entry name" value="ALPHA-KETOGLUTARATE PERMEASE"/>
    <property type="match status" value="1"/>
</dbReference>
<evidence type="ECO:0000259" key="10">
    <source>
        <dbReference type="PROSITE" id="PS50850"/>
    </source>
</evidence>
<name>A0A6A7Y5Q6_9HYPH</name>
<dbReference type="Pfam" id="PF00083">
    <property type="entry name" value="Sugar_tr"/>
    <property type="match status" value="1"/>
</dbReference>
<dbReference type="PROSITE" id="PS50850">
    <property type="entry name" value="MFS"/>
    <property type="match status" value="1"/>
</dbReference>
<comment type="subcellular location">
    <subcellularLocation>
        <location evidence="1">Cell membrane</location>
        <topology evidence="1">Multi-pass membrane protein</topology>
    </subcellularLocation>
</comment>
<dbReference type="GO" id="GO:0005886">
    <property type="term" value="C:plasma membrane"/>
    <property type="evidence" value="ECO:0007669"/>
    <property type="project" value="UniProtKB-SubCell"/>
</dbReference>
<feature type="transmembrane region" description="Helical" evidence="9">
    <location>
        <begin position="204"/>
        <end position="223"/>
    </location>
</feature>
<proteinExistence type="predicted"/>
<keyword evidence="7 9" id="KW-0472">Membrane</keyword>
<sequence>MSSKRSRATPTGMARRSDRPGPHAPTPATAGTIIASVVGNGLEWFDFIGYTLLAGSVARAFFPASGPNTALILTFAAFAVGFAARPVGGVLLGLYADRRGRRRALALMMGMMALGSLLVALTPGYDRLGLAAPILVVVARILQGLSVGAEFAGSATYLVEFAPPGRRMLYGSLQMCAQGVGILAASLVILALETALPADTMAAWGWRLPFAAGAVIGPVGLYMRRHLADSPEFAAARRDGRAERFGLKRLATALRAEFPALLCGLGLVAVGASISYLWQGYLAVYVVRELHLPHRDALVVAASAGILAICLYPVAGWLGDRIGAFRLSISAIAAFAVVTWPLYAWLTTAPTFGRLMMAELTATFFLVFIAGCHPGQLAMLFPVSLRTTGVALAYNTAVLLFGGLAPMTVSWLLATTGAPMVPAFYQIAVALLSLGLLALSGGAIRAANARTAAGSVAAHRPVGR</sequence>
<dbReference type="SUPFAM" id="SSF103473">
    <property type="entry name" value="MFS general substrate transporter"/>
    <property type="match status" value="1"/>
</dbReference>
<organism evidence="11 12">
    <name type="scientific">Segnochrobactrum spirostomi</name>
    <dbReference type="NCBI Taxonomy" id="2608987"/>
    <lineage>
        <taxon>Bacteria</taxon>
        <taxon>Pseudomonadati</taxon>
        <taxon>Pseudomonadota</taxon>
        <taxon>Alphaproteobacteria</taxon>
        <taxon>Hyphomicrobiales</taxon>
        <taxon>Segnochrobactraceae</taxon>
        <taxon>Segnochrobactrum</taxon>
    </lineage>
</organism>